<feature type="transmembrane region" description="Helical" evidence="1">
    <location>
        <begin position="129"/>
        <end position="150"/>
    </location>
</feature>
<feature type="transmembrane region" description="Helical" evidence="1">
    <location>
        <begin position="222"/>
        <end position="239"/>
    </location>
</feature>
<keyword evidence="1" id="KW-0812">Transmembrane</keyword>
<dbReference type="AlphaFoldDB" id="A0A812Q4U8"/>
<keyword evidence="1" id="KW-1133">Transmembrane helix</keyword>
<reference evidence="2" key="1">
    <citation type="submission" date="2021-02" db="EMBL/GenBank/DDBJ databases">
        <authorList>
            <person name="Dougan E. K."/>
            <person name="Rhodes N."/>
            <person name="Thang M."/>
            <person name="Chan C."/>
        </authorList>
    </citation>
    <scope>NUCLEOTIDE SEQUENCE</scope>
</reference>
<accession>A0A812Q4U8</accession>
<evidence type="ECO:0000313" key="2">
    <source>
        <dbReference type="EMBL" id="CAE7375269.1"/>
    </source>
</evidence>
<dbReference type="Proteomes" id="UP000604046">
    <property type="component" value="Unassembled WGS sequence"/>
</dbReference>
<gene>
    <name evidence="2" type="ORF">SNAT2548_LOCUS20499</name>
</gene>
<comment type="caution">
    <text evidence="2">The sequence shown here is derived from an EMBL/GenBank/DDBJ whole genome shotgun (WGS) entry which is preliminary data.</text>
</comment>
<protein>
    <submittedName>
        <fullName evidence="2">Uncharacterized protein</fullName>
    </submittedName>
</protein>
<feature type="transmembrane region" description="Helical" evidence="1">
    <location>
        <begin position="21"/>
        <end position="39"/>
    </location>
</feature>
<evidence type="ECO:0000256" key="1">
    <source>
        <dbReference type="SAM" id="Phobius"/>
    </source>
</evidence>
<feature type="transmembrane region" description="Helical" evidence="1">
    <location>
        <begin position="197"/>
        <end position="216"/>
    </location>
</feature>
<organism evidence="2 3">
    <name type="scientific">Symbiodinium natans</name>
    <dbReference type="NCBI Taxonomy" id="878477"/>
    <lineage>
        <taxon>Eukaryota</taxon>
        <taxon>Sar</taxon>
        <taxon>Alveolata</taxon>
        <taxon>Dinophyceae</taxon>
        <taxon>Suessiales</taxon>
        <taxon>Symbiodiniaceae</taxon>
        <taxon>Symbiodinium</taxon>
    </lineage>
</organism>
<dbReference type="EMBL" id="CAJNDS010002212">
    <property type="protein sequence ID" value="CAE7375269.1"/>
    <property type="molecule type" value="Genomic_DNA"/>
</dbReference>
<name>A0A812Q4U8_9DINO</name>
<evidence type="ECO:0000313" key="3">
    <source>
        <dbReference type="Proteomes" id="UP000604046"/>
    </source>
</evidence>
<keyword evidence="3" id="KW-1185">Reference proteome</keyword>
<keyword evidence="1" id="KW-0472">Membrane</keyword>
<proteinExistence type="predicted"/>
<dbReference type="OrthoDB" id="10458109at2759"/>
<sequence>MDISGRELLERFHFPKTRRCYLALAASCAVVIVLTYAVSELDRTQGKELHVVNSLEALRAAQASQGLDCNAECEGAVGREVYVDRVWPHVLQVHYPENPPPSGPELLLAGTAFQGMWCSQGIYEETANYVYNFDYICMMLSPFWLLYPFLRDREFREMRREVDAGRCQVYPMALAGATWQQFAMTDFINDRLEVWRYFPWADLGVILFIGFVLAIVEIWLGVVAGIFSILFMFVLRLAFRIRASMRFHKRVALGRAELFVCAVPGANLVSIVCDGRVFFYKNIGDLPAQVPNRLGFSSMALASTQLVALRDSDSSEEGGTLSWYLKVIYGYARSPRGDGPWSVGSKLFPVDSARVHDFQNWLADLDRRQLFRCVGATAQQQNMVQPTRAALLTPFHIPPGDMQTPLSRNNMVFTADVQRADDPLYRLSLISMSGEQAQSFKFTKQDTLADVLYRVASRPDFRDYQVKIFLSDGTQLDNMDPRMTLPKLCERAAQPMVDPAET</sequence>